<protein>
    <recommendedName>
        <fullName evidence="7">DNA polymerase</fullName>
        <ecNumber evidence="7">2.7.7.7</ecNumber>
    </recommendedName>
</protein>
<keyword evidence="7" id="KW-0235">DNA replication</keyword>
<evidence type="ECO:0000256" key="2">
    <source>
        <dbReference type="ARBA" id="ARBA00022679"/>
    </source>
</evidence>
<evidence type="ECO:0000259" key="10">
    <source>
        <dbReference type="Pfam" id="PF03104"/>
    </source>
</evidence>
<evidence type="ECO:0000256" key="4">
    <source>
        <dbReference type="ARBA" id="ARBA00022932"/>
    </source>
</evidence>
<evidence type="ECO:0000313" key="11">
    <source>
        <dbReference type="EMBL" id="KAG8175191.1"/>
    </source>
</evidence>
<dbReference type="Gene3D" id="3.90.1600.10">
    <property type="entry name" value="Palm domain of DNA polymerase"/>
    <property type="match status" value="1"/>
</dbReference>
<evidence type="ECO:0000256" key="3">
    <source>
        <dbReference type="ARBA" id="ARBA00022695"/>
    </source>
</evidence>
<dbReference type="PROSITE" id="PS00116">
    <property type="entry name" value="DNA_POLYMERASE_B"/>
    <property type="match status" value="1"/>
</dbReference>
<dbReference type="InterPro" id="IPR023211">
    <property type="entry name" value="DNA_pol_palm_dom_sf"/>
</dbReference>
<dbReference type="PANTHER" id="PTHR10322">
    <property type="entry name" value="DNA POLYMERASE CATALYTIC SUBUNIT"/>
    <property type="match status" value="1"/>
</dbReference>
<dbReference type="InterPro" id="IPR006133">
    <property type="entry name" value="DNA-dir_DNA_pol_B_exonuc"/>
</dbReference>
<dbReference type="Pfam" id="PF00136">
    <property type="entry name" value="DNA_pol_B"/>
    <property type="match status" value="1"/>
</dbReference>
<dbReference type="InterPro" id="IPR050240">
    <property type="entry name" value="DNA_pol_type-B"/>
</dbReference>
<dbReference type="GO" id="GO:0042575">
    <property type="term" value="C:DNA polymerase complex"/>
    <property type="evidence" value="ECO:0007669"/>
    <property type="project" value="UniProtKB-ARBA"/>
</dbReference>
<dbReference type="Pfam" id="PF03104">
    <property type="entry name" value="DNA_pol_B_exo1"/>
    <property type="match status" value="1"/>
</dbReference>
<keyword evidence="2 7" id="KW-0808">Transferase</keyword>
<organism evidence="11 12">
    <name type="scientific">Oedothorax gibbosus</name>
    <dbReference type="NCBI Taxonomy" id="931172"/>
    <lineage>
        <taxon>Eukaryota</taxon>
        <taxon>Metazoa</taxon>
        <taxon>Ecdysozoa</taxon>
        <taxon>Arthropoda</taxon>
        <taxon>Chelicerata</taxon>
        <taxon>Arachnida</taxon>
        <taxon>Araneae</taxon>
        <taxon>Araneomorphae</taxon>
        <taxon>Entelegynae</taxon>
        <taxon>Araneoidea</taxon>
        <taxon>Linyphiidae</taxon>
        <taxon>Erigoninae</taxon>
        <taxon>Oedothorax</taxon>
    </lineage>
</organism>
<dbReference type="SUPFAM" id="SSF53098">
    <property type="entry name" value="Ribonuclease H-like"/>
    <property type="match status" value="1"/>
</dbReference>
<feature type="domain" description="DNA-directed DNA polymerase family B multifunctional" evidence="9">
    <location>
        <begin position="473"/>
        <end position="827"/>
    </location>
</feature>
<dbReference type="InterPro" id="IPR006134">
    <property type="entry name" value="DNA-dir_DNA_pol_B_multi_dom"/>
</dbReference>
<feature type="compositionally biased region" description="Basic and acidic residues" evidence="8">
    <location>
        <begin position="942"/>
        <end position="953"/>
    </location>
</feature>
<dbReference type="InterPro" id="IPR017964">
    <property type="entry name" value="DNA-dir_DNA_pol_B_CS"/>
</dbReference>
<accession>A0AAV6TUB8</accession>
<comment type="catalytic activity">
    <reaction evidence="6 7">
        <text>DNA(n) + a 2'-deoxyribonucleoside 5'-triphosphate = DNA(n+1) + diphosphate</text>
        <dbReference type="Rhea" id="RHEA:22508"/>
        <dbReference type="Rhea" id="RHEA-COMP:17339"/>
        <dbReference type="Rhea" id="RHEA-COMP:17340"/>
        <dbReference type="ChEBI" id="CHEBI:33019"/>
        <dbReference type="ChEBI" id="CHEBI:61560"/>
        <dbReference type="ChEBI" id="CHEBI:173112"/>
        <dbReference type="EC" id="2.7.7.7"/>
    </reaction>
</comment>
<dbReference type="InterPro" id="IPR006172">
    <property type="entry name" value="DNA-dir_DNA_pol_B"/>
</dbReference>
<gene>
    <name evidence="11" type="ORF">JTE90_022614</name>
</gene>
<dbReference type="InterPro" id="IPR043502">
    <property type="entry name" value="DNA/RNA_pol_sf"/>
</dbReference>
<evidence type="ECO:0000256" key="8">
    <source>
        <dbReference type="SAM" id="MobiDB-lite"/>
    </source>
</evidence>
<evidence type="ECO:0000256" key="6">
    <source>
        <dbReference type="ARBA" id="ARBA00049244"/>
    </source>
</evidence>
<dbReference type="PRINTS" id="PR00106">
    <property type="entry name" value="DNAPOLB"/>
</dbReference>
<comment type="caution">
    <text evidence="11">The sequence shown here is derived from an EMBL/GenBank/DDBJ whole genome shotgun (WGS) entry which is preliminary data.</text>
</comment>
<dbReference type="SUPFAM" id="SSF56672">
    <property type="entry name" value="DNA/RNA polymerases"/>
    <property type="match status" value="1"/>
</dbReference>
<evidence type="ECO:0000259" key="9">
    <source>
        <dbReference type="Pfam" id="PF00136"/>
    </source>
</evidence>
<name>A0AAV6TUB8_9ARAC</name>
<keyword evidence="12" id="KW-1185">Reference proteome</keyword>
<keyword evidence="3 7" id="KW-0548">Nucleotidyltransferase</keyword>
<dbReference type="AlphaFoldDB" id="A0AAV6TUB8"/>
<dbReference type="GO" id="GO:0003677">
    <property type="term" value="F:DNA binding"/>
    <property type="evidence" value="ECO:0007669"/>
    <property type="project" value="UniProtKB-KW"/>
</dbReference>
<dbReference type="GO" id="GO:0003887">
    <property type="term" value="F:DNA-directed DNA polymerase activity"/>
    <property type="evidence" value="ECO:0007669"/>
    <property type="project" value="UniProtKB-KW"/>
</dbReference>
<dbReference type="GO" id="GO:0006261">
    <property type="term" value="P:DNA-templated DNA replication"/>
    <property type="evidence" value="ECO:0007669"/>
    <property type="project" value="TreeGrafter"/>
</dbReference>
<reference evidence="11 12" key="1">
    <citation type="journal article" date="2022" name="Nat. Ecol. Evol.">
        <title>A masculinizing supergene underlies an exaggerated male reproductive morph in a spider.</title>
        <authorList>
            <person name="Hendrickx F."/>
            <person name="De Corte Z."/>
            <person name="Sonet G."/>
            <person name="Van Belleghem S.M."/>
            <person name="Kostlbacher S."/>
            <person name="Vangestel C."/>
        </authorList>
    </citation>
    <scope>NUCLEOTIDE SEQUENCE [LARGE SCALE GENOMIC DNA]</scope>
    <source>
        <strain evidence="11">W744_W776</strain>
    </source>
</reference>
<evidence type="ECO:0000256" key="1">
    <source>
        <dbReference type="ARBA" id="ARBA00005755"/>
    </source>
</evidence>
<dbReference type="InterPro" id="IPR036397">
    <property type="entry name" value="RNaseH_sf"/>
</dbReference>
<feature type="compositionally biased region" description="Basic residues" evidence="8">
    <location>
        <begin position="954"/>
        <end position="964"/>
    </location>
</feature>
<dbReference type="Proteomes" id="UP000827092">
    <property type="component" value="Unassembled WGS sequence"/>
</dbReference>
<evidence type="ECO:0000256" key="7">
    <source>
        <dbReference type="RuleBase" id="RU000442"/>
    </source>
</evidence>
<dbReference type="GO" id="GO:0000166">
    <property type="term" value="F:nucleotide binding"/>
    <property type="evidence" value="ECO:0007669"/>
    <property type="project" value="InterPro"/>
</dbReference>
<dbReference type="Gene3D" id="3.30.420.10">
    <property type="entry name" value="Ribonuclease H-like superfamily/Ribonuclease H"/>
    <property type="match status" value="1"/>
</dbReference>
<dbReference type="SMART" id="SM00486">
    <property type="entry name" value="POLBc"/>
    <property type="match status" value="1"/>
</dbReference>
<evidence type="ECO:0000313" key="12">
    <source>
        <dbReference type="Proteomes" id="UP000827092"/>
    </source>
</evidence>
<comment type="similarity">
    <text evidence="1 7">Belongs to the DNA polymerase type-B family.</text>
</comment>
<dbReference type="Gene3D" id="3.30.342.10">
    <property type="entry name" value="DNA Polymerase, chain B, domain 1"/>
    <property type="match status" value="1"/>
</dbReference>
<dbReference type="InterPro" id="IPR012337">
    <property type="entry name" value="RNaseH-like_sf"/>
</dbReference>
<proteinExistence type="inferred from homology"/>
<dbReference type="EC" id="2.7.7.7" evidence="7"/>
<keyword evidence="4 7" id="KW-0239">DNA-directed DNA polymerase</keyword>
<sequence>MEDNMLFSIRWEKVLPPDRSKRYKEPHIIHVQTTFLDATGRVVQVTRQYEEWLGVCTRRIEHVVKALDNHFPNCRVRYTRMGDRRKVLPYFPTRLQTGKLDSSPKPFYKVFIRACHEEVGRFLKKNKISYYDKQDWLVRLYIDLCRDNTRGFYYKWYSITDNSPWLLETFHLHSKCTRVPEWTIAAFDIETVPMDGANRVPTGLDETDEIVMISLYKWNSKGVQPFLFYRSPAGPVDGVKHGIYYDNEKSMLNDFHVAIQDCQVLTGYNINGFDVPCLFSRLLWLGMHSILRQYSSARVGETLVTTFQNKLVLDLYHYFKTFSNYDLPGFKLDDVARIKLGETKIPVQSTGIWCWYTRPEASSVMGAAVEECHRVLKPHRVPVEQFGTFRQYLEYCLKDSFLVKRLFDKEMVLSFAVERANFAALNAMQALYMGNSNFLLELLKSYGNVLGFFINTRFFSSPIDVKKYESVLTKNKTYQGALNFCTPETPYKDVSVMDFASMYPSALLSSNLCYSSCTIMTSDEWVACPLASSLTTIPYRIHSERDFETNESGGGEQFHYPTFDPEKDKFAIVINEGTEGFLPCVVKHFIQLRKHHQAIFKETKDVYHYNVQLCIKILINSLYGIMANKNSCLAYLPIAMAIVTLARYQLLGSYHYLSRLGYTVCYADTDSLMVHRWPDDHCHAVNTYLNLPHVELKFEQRMLRILFISKKRYVYQTQKGEIVTKGFQKRRNELLETITQIVLDNVWSFIYQTPNTNAAWTEDDLSLESRGWLLWVHVLQLALYKCRDAKKYSICRKTKPLSEYKSKTCATVRMLQKYPEKANDYIEYTHSRADVAEREANQWIVDAQDCQWVNYEKLIMSQKKMFCLLLNIAFWKRAKVPMDLCDMVLNAIRWKQFMHAELLHRNKTGRCIEMLVESGTRYTFKINNHSQRTPGRRCVRRKVNDGKSVEEKTRKKRKVEKMVL</sequence>
<dbReference type="EMBL" id="JAFNEN010001048">
    <property type="protein sequence ID" value="KAG8175191.1"/>
    <property type="molecule type" value="Genomic_DNA"/>
</dbReference>
<feature type="domain" description="DNA-directed DNA polymerase family B exonuclease" evidence="10">
    <location>
        <begin position="177"/>
        <end position="334"/>
    </location>
</feature>
<evidence type="ECO:0000256" key="5">
    <source>
        <dbReference type="ARBA" id="ARBA00023125"/>
    </source>
</evidence>
<dbReference type="PANTHER" id="PTHR10322:SF23">
    <property type="entry name" value="DNA POLYMERASE DELTA CATALYTIC SUBUNIT"/>
    <property type="match status" value="1"/>
</dbReference>
<keyword evidence="5 7" id="KW-0238">DNA-binding</keyword>
<feature type="region of interest" description="Disordered" evidence="8">
    <location>
        <begin position="942"/>
        <end position="964"/>
    </location>
</feature>